<evidence type="ECO:0000313" key="1">
    <source>
        <dbReference type="EMBL" id="MCY1004277.1"/>
    </source>
</evidence>
<gene>
    <name evidence="1" type="ORF">OV079_01565</name>
</gene>
<dbReference type="EMBL" id="JAPNKE010000002">
    <property type="protein sequence ID" value="MCY1004277.1"/>
    <property type="molecule type" value="Genomic_DNA"/>
</dbReference>
<dbReference type="AlphaFoldDB" id="A0A9X3EHR2"/>
<dbReference type="Proteomes" id="UP001150924">
    <property type="component" value="Unassembled WGS sequence"/>
</dbReference>
<accession>A0A9X3EHR2</accession>
<organism evidence="1 2">
    <name type="scientific">Nannocystis pusilla</name>
    <dbReference type="NCBI Taxonomy" id="889268"/>
    <lineage>
        <taxon>Bacteria</taxon>
        <taxon>Pseudomonadati</taxon>
        <taxon>Myxococcota</taxon>
        <taxon>Polyangia</taxon>
        <taxon>Nannocystales</taxon>
        <taxon>Nannocystaceae</taxon>
        <taxon>Nannocystis</taxon>
    </lineage>
</organism>
<reference evidence="1" key="1">
    <citation type="submission" date="2022-11" db="EMBL/GenBank/DDBJ databases">
        <title>Minimal conservation of predation-associated metabolite biosynthetic gene clusters underscores biosynthetic potential of Myxococcota including descriptions for ten novel species: Archangium lansinium sp. nov., Myxococcus landrumus sp. nov., Nannocystis bai.</title>
        <authorList>
            <person name="Ahearne A."/>
            <person name="Stevens C."/>
            <person name="Phillips K."/>
        </authorList>
    </citation>
    <scope>NUCLEOTIDE SEQUENCE</scope>
    <source>
        <strain evidence="1">Na p29</strain>
    </source>
</reference>
<evidence type="ECO:0000313" key="2">
    <source>
        <dbReference type="Proteomes" id="UP001150924"/>
    </source>
</evidence>
<name>A0A9X3EHR2_9BACT</name>
<comment type="caution">
    <text evidence="1">The sequence shown here is derived from an EMBL/GenBank/DDBJ whole genome shotgun (WGS) entry which is preliminary data.</text>
</comment>
<keyword evidence="2" id="KW-1185">Reference proteome</keyword>
<dbReference type="RefSeq" id="WP_267765822.1">
    <property type="nucleotide sequence ID" value="NZ_JAPNKE010000002.1"/>
</dbReference>
<protein>
    <submittedName>
        <fullName evidence="1">Uncharacterized protein</fullName>
    </submittedName>
</protein>
<sequence length="208" mass="21684">MATLTVTKDKGGVSRPEGMTVIEPALVVPLTKLKAIGKQAGLDGVFVADLVSALAMHERHAARVAAAAAEQTARPKRRKVYEKLAQLHAERTGALESLLVKLKLPALYVSPASRAAGNMVGALAQAPLLAGSVDAEGRECMLLDVAFLLAEQSLANTEALTAVAAAATASTTRTTLVKTAKLLAANVALFEKVRALRKASIVQAARKK</sequence>
<proteinExistence type="predicted"/>